<organism evidence="2 3">
    <name type="scientific">Mucilaginibacter straminoryzae</name>
    <dbReference type="NCBI Taxonomy" id="2932774"/>
    <lineage>
        <taxon>Bacteria</taxon>
        <taxon>Pseudomonadati</taxon>
        <taxon>Bacteroidota</taxon>
        <taxon>Sphingobacteriia</taxon>
        <taxon>Sphingobacteriales</taxon>
        <taxon>Sphingobacteriaceae</taxon>
        <taxon>Mucilaginibacter</taxon>
    </lineage>
</organism>
<dbReference type="RefSeq" id="WP_245128202.1">
    <property type="nucleotide sequence ID" value="NZ_JALJEJ010000001.1"/>
</dbReference>
<dbReference type="Gene3D" id="3.20.20.140">
    <property type="entry name" value="Metal-dependent hydrolases"/>
    <property type="match status" value="1"/>
</dbReference>
<dbReference type="PANTHER" id="PTHR22642:SF21">
    <property type="entry name" value="PERIPLASMIC PROTEIN"/>
    <property type="match status" value="1"/>
</dbReference>
<dbReference type="SUPFAM" id="SSF51338">
    <property type="entry name" value="Composite domain of metallo-dependent hydrolases"/>
    <property type="match status" value="1"/>
</dbReference>
<keyword evidence="3" id="KW-1185">Reference proteome</keyword>
<dbReference type="Gene3D" id="2.30.40.10">
    <property type="entry name" value="Urease, subunit C, domain 1"/>
    <property type="match status" value="1"/>
</dbReference>
<dbReference type="PANTHER" id="PTHR22642">
    <property type="entry name" value="IMIDAZOLONEPROPIONASE"/>
    <property type="match status" value="1"/>
</dbReference>
<feature type="domain" description="Amidohydrolase 3" evidence="1">
    <location>
        <begin position="52"/>
        <end position="536"/>
    </location>
</feature>
<evidence type="ECO:0000259" key="1">
    <source>
        <dbReference type="Pfam" id="PF07969"/>
    </source>
</evidence>
<dbReference type="EMBL" id="JALJEJ010000001">
    <property type="protein sequence ID" value="MCJ8208371.1"/>
    <property type="molecule type" value="Genomic_DNA"/>
</dbReference>
<evidence type="ECO:0000313" key="2">
    <source>
        <dbReference type="EMBL" id="MCJ8208371.1"/>
    </source>
</evidence>
<dbReference type="InterPro" id="IPR033932">
    <property type="entry name" value="YtcJ-like"/>
</dbReference>
<dbReference type="InterPro" id="IPR032466">
    <property type="entry name" value="Metal_Hydrolase"/>
</dbReference>
<name>A0A9X1X0H3_9SPHI</name>
<dbReference type="Gene3D" id="3.10.310.70">
    <property type="match status" value="1"/>
</dbReference>
<proteinExistence type="predicted"/>
<evidence type="ECO:0000313" key="3">
    <source>
        <dbReference type="Proteomes" id="UP001139450"/>
    </source>
</evidence>
<accession>A0A9X1X0H3</accession>
<dbReference type="CDD" id="cd01300">
    <property type="entry name" value="YtcJ_like"/>
    <property type="match status" value="1"/>
</dbReference>
<sequence>MRYADTILYNGKIHTVDPDLPAATAVAIADGKFIAIGDDAAIINQYAGDETQVIDLKQKRVVPGINDSHTHLIRGGLNYNLELRWDGVPSLADALRMLKEQVDRTPSPQWVRVVGGWSEFQFAERRMPTLDEINTIAPDTPVFILHLYDRALMNRAALRAVGYTKDTPAPPGGHIERDSNGEPTGLIIATPNAMILYSTLAKGPKLSYEHQVNSTRHFMHELNRFGITSVIDAGGGFQNFPDDYKVVNDLHEAGQLTLRIAYNLFTQRPKQEFEDFDNWTKTVKVHQGDDMYRHNGAGEMLVFSAADFEDFLQPRPDLHENMEAELERVVRLLVENRWPFRLHATYNESIGRFLNVFEKVNRDIPFDGLHWIFDHAETIDERNIERVKALGGGIAIQSRMAYQGEYFTERYGTEAALNTPPVKKMIAEGVPVGGGSDATRVSSYNPWVSMYWLTAGKTVGGLQLYNEQTRLSRETALELYTKGSAWFSSEQQKKGMIKADMLADLTVLDKDYFHVTDEEIKSIEAELTIVGGKIVYAKGDFSTFAPPTIPILPDWSPSKIYNGYYPGSGFLADAQSRQAKAVAQKHNSALQQLQVANAIHQCIGSCHVHGHDHNSARMSNVPVNNYTTFWGALGCSCFAF</sequence>
<comment type="caution">
    <text evidence="2">The sequence shown here is derived from an EMBL/GenBank/DDBJ whole genome shotgun (WGS) entry which is preliminary data.</text>
</comment>
<reference evidence="2" key="1">
    <citation type="submission" date="2022-04" db="EMBL/GenBank/DDBJ databases">
        <title>Mucilaginibacter sp. RS28 isolated from freshwater.</title>
        <authorList>
            <person name="Ko S.-R."/>
        </authorList>
    </citation>
    <scope>NUCLEOTIDE SEQUENCE</scope>
    <source>
        <strain evidence="2">RS28</strain>
    </source>
</reference>
<dbReference type="GO" id="GO:0016810">
    <property type="term" value="F:hydrolase activity, acting on carbon-nitrogen (but not peptide) bonds"/>
    <property type="evidence" value="ECO:0007669"/>
    <property type="project" value="InterPro"/>
</dbReference>
<gene>
    <name evidence="2" type="ORF">MUY27_01535</name>
</gene>
<dbReference type="InterPro" id="IPR011059">
    <property type="entry name" value="Metal-dep_hydrolase_composite"/>
</dbReference>
<dbReference type="SUPFAM" id="SSF51556">
    <property type="entry name" value="Metallo-dependent hydrolases"/>
    <property type="match status" value="1"/>
</dbReference>
<dbReference type="Pfam" id="PF07969">
    <property type="entry name" value="Amidohydro_3"/>
    <property type="match status" value="1"/>
</dbReference>
<protein>
    <submittedName>
        <fullName evidence="2">Amidohydrolase</fullName>
    </submittedName>
</protein>
<dbReference type="AlphaFoldDB" id="A0A9X1X0H3"/>
<dbReference type="Proteomes" id="UP001139450">
    <property type="component" value="Unassembled WGS sequence"/>
</dbReference>
<dbReference type="InterPro" id="IPR013108">
    <property type="entry name" value="Amidohydro_3"/>
</dbReference>